<name>A0A146K1B9_9EUKA</name>
<feature type="non-terminal residue" evidence="1">
    <location>
        <position position="1"/>
    </location>
</feature>
<dbReference type="EMBL" id="GDID01006059">
    <property type="protein sequence ID" value="JAP90547.1"/>
    <property type="molecule type" value="Transcribed_RNA"/>
</dbReference>
<organism evidence="1">
    <name type="scientific">Trepomonas sp. PC1</name>
    <dbReference type="NCBI Taxonomy" id="1076344"/>
    <lineage>
        <taxon>Eukaryota</taxon>
        <taxon>Metamonada</taxon>
        <taxon>Diplomonadida</taxon>
        <taxon>Hexamitidae</taxon>
        <taxon>Hexamitinae</taxon>
        <taxon>Trepomonas</taxon>
    </lineage>
</organism>
<dbReference type="Pfam" id="PF13306">
    <property type="entry name" value="LRR_5"/>
    <property type="match status" value="1"/>
</dbReference>
<protein>
    <submittedName>
        <fullName evidence="1">Leucine rich repeats-containing protein</fullName>
    </submittedName>
</protein>
<dbReference type="InterPro" id="IPR032675">
    <property type="entry name" value="LRR_dom_sf"/>
</dbReference>
<dbReference type="SUPFAM" id="SSF52058">
    <property type="entry name" value="L domain-like"/>
    <property type="match status" value="1"/>
</dbReference>
<dbReference type="Gene3D" id="3.80.10.10">
    <property type="entry name" value="Ribonuclease Inhibitor"/>
    <property type="match status" value="1"/>
</dbReference>
<proteinExistence type="predicted"/>
<accession>A0A146K1B9</accession>
<dbReference type="AlphaFoldDB" id="A0A146K1B9"/>
<evidence type="ECO:0000313" key="1">
    <source>
        <dbReference type="EMBL" id="JAP90547.1"/>
    </source>
</evidence>
<gene>
    <name evidence="1" type="ORF">TPC1_20154</name>
</gene>
<dbReference type="InterPro" id="IPR026906">
    <property type="entry name" value="LRR_5"/>
</dbReference>
<feature type="non-terminal residue" evidence="1">
    <location>
        <position position="125"/>
    </location>
</feature>
<sequence length="125" mass="14053">PKLKNVALRGFHNSSLQAAQQFSFSYTNLVSVNLSQLTEISGKYCFCTCELLETFAAMNLMSIAEYCFSNCAKLEKVIAPVASIENKAFYHCSKLQIIHTKRSNFQCDCGVCPKCNGTIWQCFRN</sequence>
<reference evidence="1" key="1">
    <citation type="submission" date="2015-07" db="EMBL/GenBank/DDBJ databases">
        <title>Adaptation to a free-living lifestyle via gene acquisitions in the diplomonad Trepomonas sp. PC1.</title>
        <authorList>
            <person name="Xu F."/>
            <person name="Jerlstrom-Hultqvist J."/>
            <person name="Kolisko M."/>
            <person name="Simpson A.G.B."/>
            <person name="Roger A.J."/>
            <person name="Svard S.G."/>
            <person name="Andersson J.O."/>
        </authorList>
    </citation>
    <scope>NUCLEOTIDE SEQUENCE</scope>
    <source>
        <strain evidence="1">PC1</strain>
    </source>
</reference>